<dbReference type="PROSITE" id="PS51462">
    <property type="entry name" value="NUDIX"/>
    <property type="match status" value="1"/>
</dbReference>
<dbReference type="EMBL" id="JROO01000003">
    <property type="protein sequence ID" value="KII00489.1"/>
    <property type="molecule type" value="Genomic_DNA"/>
</dbReference>
<protein>
    <submittedName>
        <fullName evidence="6">DNA mismatch repair protein MutT</fullName>
    </submittedName>
</protein>
<dbReference type="Pfam" id="PF00293">
    <property type="entry name" value="NUDIX"/>
    <property type="match status" value="1"/>
</dbReference>
<dbReference type="PANTHER" id="PTHR43046">
    <property type="entry name" value="GDP-MANNOSE MANNOSYL HYDROLASE"/>
    <property type="match status" value="1"/>
</dbReference>
<name>A0A0C2GAR1_9ACTN</name>
<comment type="cofactor">
    <cofactor evidence="1">
        <name>Mg(2+)</name>
        <dbReference type="ChEBI" id="CHEBI:18420"/>
    </cofactor>
</comment>
<evidence type="ECO:0000256" key="1">
    <source>
        <dbReference type="ARBA" id="ARBA00001946"/>
    </source>
</evidence>
<dbReference type="GO" id="GO:0016787">
    <property type="term" value="F:hydrolase activity"/>
    <property type="evidence" value="ECO:0007669"/>
    <property type="project" value="UniProtKB-KW"/>
</dbReference>
<dbReference type="InterPro" id="IPR020476">
    <property type="entry name" value="Nudix_hydrolase"/>
</dbReference>
<dbReference type="RefSeq" id="WP_040269974.1">
    <property type="nucleotide sequence ID" value="NZ_JROO01000003.1"/>
</dbReference>
<evidence type="ECO:0000256" key="2">
    <source>
        <dbReference type="ARBA" id="ARBA00005582"/>
    </source>
</evidence>
<comment type="similarity">
    <text evidence="2 4">Belongs to the Nudix hydrolase family.</text>
</comment>
<proteinExistence type="inferred from homology"/>
<dbReference type="AlphaFoldDB" id="A0A0C2GAR1"/>
<sequence>MASPRTEAADEPVVDALAWVHVSGRRLLCVRTRGRSLYYLPGGKREPGESDEAAVAREAREEVGVALRPGTFAPFTVVDEVADGYREGTRVRLACYTAQHTGEPAAAAEIADLAWLGSADRDRCAPAVRRVLDELRRRGSID</sequence>
<gene>
    <name evidence="6" type="ORF">LP52_01320</name>
</gene>
<dbReference type="STRING" id="183763.LP52_01320"/>
<comment type="caution">
    <text evidence="6">The sequence shown here is derived from an EMBL/GenBank/DDBJ whole genome shotgun (WGS) entry which is preliminary data.</text>
</comment>
<organism evidence="6 7">
    <name type="scientific">Streptomonospora alba</name>
    <dbReference type="NCBI Taxonomy" id="183763"/>
    <lineage>
        <taxon>Bacteria</taxon>
        <taxon>Bacillati</taxon>
        <taxon>Actinomycetota</taxon>
        <taxon>Actinomycetes</taxon>
        <taxon>Streptosporangiales</taxon>
        <taxon>Nocardiopsidaceae</taxon>
        <taxon>Streptomonospora</taxon>
    </lineage>
</organism>
<dbReference type="CDD" id="cd04690">
    <property type="entry name" value="NUDIX_Hydrolase"/>
    <property type="match status" value="1"/>
</dbReference>
<keyword evidence="7" id="KW-1185">Reference proteome</keyword>
<accession>A0A0C2GAR1</accession>
<reference evidence="7" key="1">
    <citation type="journal article" date="2015" name="Chem. Biol.">
        <title>Structure, bioactivity, and resistance mechanism of streptomonomicin, an unusual lasso Peptide from an understudied halophilic actinomycete.</title>
        <authorList>
            <person name="Metelev M."/>
            <person name="Tietz J.I."/>
            <person name="Melby J.O."/>
            <person name="Blair P.M."/>
            <person name="Zhu L."/>
            <person name="Livnat I."/>
            <person name="Severinov K."/>
            <person name="Mitchell D.A."/>
        </authorList>
    </citation>
    <scope>NUCLEOTIDE SEQUENCE [LARGE SCALE GENOMIC DNA]</scope>
    <source>
        <strain evidence="7">YIM 90003</strain>
    </source>
</reference>
<evidence type="ECO:0000313" key="7">
    <source>
        <dbReference type="Proteomes" id="UP000031675"/>
    </source>
</evidence>
<dbReference type="Gene3D" id="3.90.79.10">
    <property type="entry name" value="Nucleoside Triphosphate Pyrophosphohydrolase"/>
    <property type="match status" value="1"/>
</dbReference>
<dbReference type="InterPro" id="IPR015797">
    <property type="entry name" value="NUDIX_hydrolase-like_dom_sf"/>
</dbReference>
<dbReference type="SUPFAM" id="SSF55811">
    <property type="entry name" value="Nudix"/>
    <property type="match status" value="1"/>
</dbReference>
<evidence type="ECO:0000259" key="5">
    <source>
        <dbReference type="PROSITE" id="PS51462"/>
    </source>
</evidence>
<dbReference type="Proteomes" id="UP000031675">
    <property type="component" value="Unassembled WGS sequence"/>
</dbReference>
<dbReference type="OrthoDB" id="67499at2"/>
<feature type="domain" description="Nudix hydrolase" evidence="5">
    <location>
        <begin position="4"/>
        <end position="137"/>
    </location>
</feature>
<keyword evidence="3 4" id="KW-0378">Hydrolase</keyword>
<evidence type="ECO:0000313" key="6">
    <source>
        <dbReference type="EMBL" id="KII00489.1"/>
    </source>
</evidence>
<dbReference type="PRINTS" id="PR00502">
    <property type="entry name" value="NUDIXFAMILY"/>
</dbReference>
<evidence type="ECO:0000256" key="4">
    <source>
        <dbReference type="RuleBase" id="RU003476"/>
    </source>
</evidence>
<dbReference type="InterPro" id="IPR020084">
    <property type="entry name" value="NUDIX_hydrolase_CS"/>
</dbReference>
<dbReference type="InterPro" id="IPR000086">
    <property type="entry name" value="NUDIX_hydrolase_dom"/>
</dbReference>
<evidence type="ECO:0000256" key="3">
    <source>
        <dbReference type="ARBA" id="ARBA00022801"/>
    </source>
</evidence>
<dbReference type="PANTHER" id="PTHR43046:SF2">
    <property type="entry name" value="8-OXO-DGTP DIPHOSPHATASE-RELATED"/>
    <property type="match status" value="1"/>
</dbReference>
<dbReference type="PROSITE" id="PS00893">
    <property type="entry name" value="NUDIX_BOX"/>
    <property type="match status" value="1"/>
</dbReference>